<organism evidence="1 2">
    <name type="scientific">Candidatus Magasanikbacteria bacterium RIFCSPHIGHO2_02_FULL_41_13</name>
    <dbReference type="NCBI Taxonomy" id="1798676"/>
    <lineage>
        <taxon>Bacteria</taxon>
        <taxon>Candidatus Magasanikiibacteriota</taxon>
    </lineage>
</organism>
<dbReference type="STRING" id="1798676.A3B90_00245"/>
<dbReference type="AlphaFoldDB" id="A0A1F6M493"/>
<name>A0A1F6M493_9BACT</name>
<evidence type="ECO:0000313" key="1">
    <source>
        <dbReference type="EMBL" id="OGH66426.1"/>
    </source>
</evidence>
<dbReference type="InterPro" id="IPR036069">
    <property type="entry name" value="DUF34/NIF3_sf"/>
</dbReference>
<dbReference type="SUPFAM" id="SSF102705">
    <property type="entry name" value="NIF3 (NGG1p interacting factor 3)-like"/>
    <property type="match status" value="1"/>
</dbReference>
<comment type="caution">
    <text evidence="1">The sequence shown here is derived from an EMBL/GenBank/DDBJ whole genome shotgun (WGS) entry which is preliminary data.</text>
</comment>
<accession>A0A1F6M493</accession>
<proteinExistence type="predicted"/>
<protein>
    <recommendedName>
        <fullName evidence="3">NGG1p interacting factor NIF3</fullName>
    </recommendedName>
</protein>
<gene>
    <name evidence="1" type="ORF">A3B90_00245</name>
</gene>
<evidence type="ECO:0000313" key="2">
    <source>
        <dbReference type="Proteomes" id="UP000178742"/>
    </source>
</evidence>
<dbReference type="Gene3D" id="3.30.70.120">
    <property type="match status" value="1"/>
</dbReference>
<dbReference type="PANTHER" id="PTHR41774">
    <property type="match status" value="1"/>
</dbReference>
<dbReference type="PANTHER" id="PTHR41774:SF1">
    <property type="entry name" value="NGG1P INTERACTING FACTOR NIF3"/>
    <property type="match status" value="1"/>
</dbReference>
<reference evidence="1 2" key="1">
    <citation type="journal article" date="2016" name="Nat. Commun.">
        <title>Thousands of microbial genomes shed light on interconnected biogeochemical processes in an aquifer system.</title>
        <authorList>
            <person name="Anantharaman K."/>
            <person name="Brown C.T."/>
            <person name="Hug L.A."/>
            <person name="Sharon I."/>
            <person name="Castelle C.J."/>
            <person name="Probst A.J."/>
            <person name="Thomas B.C."/>
            <person name="Singh A."/>
            <person name="Wilkins M.J."/>
            <person name="Karaoz U."/>
            <person name="Brodie E.L."/>
            <person name="Williams K.H."/>
            <person name="Hubbard S.S."/>
            <person name="Banfield J.F."/>
        </authorList>
    </citation>
    <scope>NUCLEOTIDE SEQUENCE [LARGE SCALE GENOMIC DNA]</scope>
</reference>
<dbReference type="EMBL" id="MFPX01000018">
    <property type="protein sequence ID" value="OGH66426.1"/>
    <property type="molecule type" value="Genomic_DNA"/>
</dbReference>
<dbReference type="InterPro" id="IPR015867">
    <property type="entry name" value="N-reg_PII/ATP_PRibTrfase_C"/>
</dbReference>
<dbReference type="Proteomes" id="UP000178742">
    <property type="component" value="Unassembled WGS sequence"/>
</dbReference>
<sequence>MKESNVVKIQVNCPRESADAVRLAIGGSGGGVMGKYKYCSFVTEGHGYFLPMDDANPAVGNIGEVNRVPEVKIEFVCEKEKVKDVITAIKSIHPYEEIPIDIFPMLDFK</sequence>
<evidence type="ECO:0008006" key="3">
    <source>
        <dbReference type="Google" id="ProtNLM"/>
    </source>
</evidence>